<dbReference type="Pfam" id="PF07690">
    <property type="entry name" value="MFS_1"/>
    <property type="match status" value="1"/>
</dbReference>
<feature type="domain" description="Major facilitator superfamily (MFS) profile" evidence="7">
    <location>
        <begin position="90"/>
        <end position="515"/>
    </location>
</feature>
<dbReference type="SUPFAM" id="SSF103473">
    <property type="entry name" value="MFS general substrate transporter"/>
    <property type="match status" value="1"/>
</dbReference>
<dbReference type="InterPro" id="IPR011701">
    <property type="entry name" value="MFS"/>
</dbReference>
<feature type="transmembrane region" description="Helical" evidence="6">
    <location>
        <begin position="463"/>
        <end position="481"/>
    </location>
</feature>
<dbReference type="AlphaFoldDB" id="A0A507B4L0"/>
<reference evidence="8 9" key="1">
    <citation type="submission" date="2019-06" db="EMBL/GenBank/DDBJ databases">
        <title>Draft genome sequence of the filamentous fungus Phialemoniopsis curvata isolated from diesel fuel.</title>
        <authorList>
            <person name="Varaljay V.A."/>
            <person name="Lyon W.J."/>
            <person name="Crouch A.L."/>
            <person name="Drake C.E."/>
            <person name="Hollomon J.M."/>
            <person name="Nadeau L.J."/>
            <person name="Nunn H.S."/>
            <person name="Stevenson B.S."/>
            <person name="Bojanowski C.L."/>
            <person name="Crookes-Goodson W.J."/>
        </authorList>
    </citation>
    <scope>NUCLEOTIDE SEQUENCE [LARGE SCALE GENOMIC DNA]</scope>
    <source>
        <strain evidence="8 9">D216</strain>
    </source>
</reference>
<dbReference type="GO" id="GO:0022857">
    <property type="term" value="F:transmembrane transporter activity"/>
    <property type="evidence" value="ECO:0007669"/>
    <property type="project" value="InterPro"/>
</dbReference>
<evidence type="ECO:0000313" key="9">
    <source>
        <dbReference type="Proteomes" id="UP000319257"/>
    </source>
</evidence>
<dbReference type="PROSITE" id="PS50850">
    <property type="entry name" value="MFS"/>
    <property type="match status" value="1"/>
</dbReference>
<evidence type="ECO:0000313" key="8">
    <source>
        <dbReference type="EMBL" id="TPX14763.1"/>
    </source>
</evidence>
<evidence type="ECO:0000259" key="7">
    <source>
        <dbReference type="PROSITE" id="PS50850"/>
    </source>
</evidence>
<dbReference type="PANTHER" id="PTHR23502">
    <property type="entry name" value="MAJOR FACILITATOR SUPERFAMILY"/>
    <property type="match status" value="1"/>
</dbReference>
<sequence>MADEKKVVDHSDPDVEREIQADRPEIRHAQPRTDELVLHEYAESEGYVIDAEDGAAGVKLAKDGHTRLIPQPSDDPKDPLNWSSLTKHVMLMIVALTAFLPDYGSATGAVTLLAQAKEWDMTEDHVNHSQAGNVFMLGAGGIFAVILSAYFGRLPVMFYFIVIATATAAWCAAATNFESFMAARILNGFFSTVAQSCGLMFIQDMFFFHERARKINIWASFFVMSPYMGPLLAAFMMTTQSWPIPFWVYTAETGLCLILISLFLRETYYDRRIPAAEQPSVGNRVESVLGIAQFRSRHLRNSFLQAVWRCVSVLLKPTMLLANFYYMLTFAWVVGINTTLAIFLGPLYKFGVLQIGYFYFTPVVAVLLGELVGHWLHDLLAQQYIRAHKGHFEPEVRLRAIALAVPFMVVGLVLLGQSLGNGWHYMATSVSWGLYVFGVMITTTAISSYALDSYPEASGEVSAWLNNSRTIGGFIISYFQVTWATNEGAQKSFGIQAAIVFGAFLIILGLMRWGKALRIWAGPLHFATA</sequence>
<feature type="transmembrane region" description="Helical" evidence="6">
    <location>
        <begin position="244"/>
        <end position="264"/>
    </location>
</feature>
<dbReference type="EMBL" id="SKBQ01000026">
    <property type="protein sequence ID" value="TPX14763.1"/>
    <property type="molecule type" value="Genomic_DNA"/>
</dbReference>
<keyword evidence="9" id="KW-1185">Reference proteome</keyword>
<evidence type="ECO:0000256" key="3">
    <source>
        <dbReference type="ARBA" id="ARBA00022989"/>
    </source>
</evidence>
<dbReference type="RefSeq" id="XP_030996474.1">
    <property type="nucleotide sequence ID" value="XM_031139649.1"/>
</dbReference>
<dbReference type="GeneID" id="41972605"/>
<organism evidence="8 9">
    <name type="scientific">Thyridium curvatum</name>
    <dbReference type="NCBI Taxonomy" id="1093900"/>
    <lineage>
        <taxon>Eukaryota</taxon>
        <taxon>Fungi</taxon>
        <taxon>Dikarya</taxon>
        <taxon>Ascomycota</taxon>
        <taxon>Pezizomycotina</taxon>
        <taxon>Sordariomycetes</taxon>
        <taxon>Sordariomycetidae</taxon>
        <taxon>Thyridiales</taxon>
        <taxon>Thyridiaceae</taxon>
        <taxon>Thyridium</taxon>
    </lineage>
</organism>
<accession>A0A507B4L0</accession>
<dbReference type="STRING" id="1093900.A0A507B4L0"/>
<dbReference type="Gene3D" id="1.20.1250.20">
    <property type="entry name" value="MFS general substrate transporter like domains"/>
    <property type="match status" value="1"/>
</dbReference>
<feature type="transmembrane region" description="Helical" evidence="6">
    <location>
        <begin position="215"/>
        <end position="238"/>
    </location>
</feature>
<keyword evidence="4 6" id="KW-0472">Membrane</keyword>
<dbReference type="OrthoDB" id="2533084at2759"/>
<evidence type="ECO:0000256" key="5">
    <source>
        <dbReference type="SAM" id="MobiDB-lite"/>
    </source>
</evidence>
<feature type="transmembrane region" description="Helical" evidence="6">
    <location>
        <begin position="189"/>
        <end position="208"/>
    </location>
</feature>
<keyword evidence="3 6" id="KW-1133">Transmembrane helix</keyword>
<dbReference type="Proteomes" id="UP000319257">
    <property type="component" value="Unassembled WGS sequence"/>
</dbReference>
<evidence type="ECO:0000256" key="4">
    <source>
        <dbReference type="ARBA" id="ARBA00023136"/>
    </source>
</evidence>
<feature type="transmembrane region" description="Helical" evidence="6">
    <location>
        <begin position="134"/>
        <end position="151"/>
    </location>
</feature>
<comment type="subcellular location">
    <subcellularLocation>
        <location evidence="1">Membrane</location>
        <topology evidence="1">Multi-pass membrane protein</topology>
    </subcellularLocation>
</comment>
<feature type="transmembrane region" description="Helical" evidence="6">
    <location>
        <begin position="493"/>
        <end position="511"/>
    </location>
</feature>
<feature type="transmembrane region" description="Helical" evidence="6">
    <location>
        <begin position="158"/>
        <end position="177"/>
    </location>
</feature>
<dbReference type="InterPro" id="IPR020846">
    <property type="entry name" value="MFS_dom"/>
</dbReference>
<feature type="region of interest" description="Disordered" evidence="5">
    <location>
        <begin position="1"/>
        <end position="31"/>
    </location>
</feature>
<proteinExistence type="predicted"/>
<feature type="transmembrane region" description="Helical" evidence="6">
    <location>
        <begin position="398"/>
        <end position="420"/>
    </location>
</feature>
<evidence type="ECO:0000256" key="6">
    <source>
        <dbReference type="SAM" id="Phobius"/>
    </source>
</evidence>
<dbReference type="GO" id="GO:0005886">
    <property type="term" value="C:plasma membrane"/>
    <property type="evidence" value="ECO:0007669"/>
    <property type="project" value="TreeGrafter"/>
</dbReference>
<gene>
    <name evidence="8" type="ORF">E0L32_005158</name>
</gene>
<dbReference type="PANTHER" id="PTHR23502:SF187">
    <property type="entry name" value="TRANSPORTER, PUTATIVE (AFU_ORTHOLOGUE AFUA_2G17840)-RELATED"/>
    <property type="match status" value="1"/>
</dbReference>
<feature type="transmembrane region" description="Helical" evidence="6">
    <location>
        <begin position="357"/>
        <end position="377"/>
    </location>
</feature>
<name>A0A507B4L0_9PEZI</name>
<evidence type="ECO:0000256" key="2">
    <source>
        <dbReference type="ARBA" id="ARBA00022692"/>
    </source>
</evidence>
<evidence type="ECO:0000256" key="1">
    <source>
        <dbReference type="ARBA" id="ARBA00004141"/>
    </source>
</evidence>
<feature type="transmembrane region" description="Helical" evidence="6">
    <location>
        <begin position="324"/>
        <end position="345"/>
    </location>
</feature>
<dbReference type="InParanoid" id="A0A507B4L0"/>
<feature type="transmembrane region" description="Helical" evidence="6">
    <location>
        <begin position="432"/>
        <end position="451"/>
    </location>
</feature>
<comment type="caution">
    <text evidence="8">The sequence shown here is derived from an EMBL/GenBank/DDBJ whole genome shotgun (WGS) entry which is preliminary data.</text>
</comment>
<protein>
    <recommendedName>
        <fullName evidence="7">Major facilitator superfamily (MFS) profile domain-containing protein</fullName>
    </recommendedName>
</protein>
<keyword evidence="2 6" id="KW-0812">Transmembrane</keyword>
<feature type="transmembrane region" description="Helical" evidence="6">
    <location>
        <begin position="89"/>
        <end position="114"/>
    </location>
</feature>
<dbReference type="InterPro" id="IPR036259">
    <property type="entry name" value="MFS_trans_sf"/>
</dbReference>